<feature type="compositionally biased region" description="Basic and acidic residues" evidence="1">
    <location>
        <begin position="1"/>
        <end position="14"/>
    </location>
</feature>
<dbReference type="AlphaFoldDB" id="A0A1R3RND0"/>
<feature type="compositionally biased region" description="Basic residues" evidence="1">
    <location>
        <begin position="15"/>
        <end position="24"/>
    </location>
</feature>
<dbReference type="Proteomes" id="UP000188318">
    <property type="component" value="Unassembled WGS sequence"/>
</dbReference>
<proteinExistence type="predicted"/>
<feature type="domain" description="AB hydrolase-1" evidence="2">
    <location>
        <begin position="312"/>
        <end position="533"/>
    </location>
</feature>
<dbReference type="STRING" id="602072.A0A1R3RND0"/>
<dbReference type="VEuPathDB" id="FungiDB:ASPCADRAFT_515352"/>
<dbReference type="EMBL" id="KV907499">
    <property type="protein sequence ID" value="OOF95992.1"/>
    <property type="molecule type" value="Genomic_DNA"/>
</dbReference>
<dbReference type="OMA" id="DEATICD"/>
<dbReference type="InterPro" id="IPR000073">
    <property type="entry name" value="AB_hydrolase_1"/>
</dbReference>
<feature type="compositionally biased region" description="Acidic residues" evidence="1">
    <location>
        <begin position="107"/>
        <end position="125"/>
    </location>
</feature>
<organism evidence="3 4">
    <name type="scientific">Aspergillus carbonarius (strain ITEM 5010)</name>
    <dbReference type="NCBI Taxonomy" id="602072"/>
    <lineage>
        <taxon>Eukaryota</taxon>
        <taxon>Fungi</taxon>
        <taxon>Dikarya</taxon>
        <taxon>Ascomycota</taxon>
        <taxon>Pezizomycotina</taxon>
        <taxon>Eurotiomycetes</taxon>
        <taxon>Eurotiomycetidae</taxon>
        <taxon>Eurotiales</taxon>
        <taxon>Aspergillaceae</taxon>
        <taxon>Aspergillus</taxon>
        <taxon>Aspergillus subgen. Circumdati</taxon>
    </lineage>
</organism>
<feature type="region of interest" description="Disordered" evidence="1">
    <location>
        <begin position="169"/>
        <end position="193"/>
    </location>
</feature>
<evidence type="ECO:0000259" key="2">
    <source>
        <dbReference type="Pfam" id="PF00561"/>
    </source>
</evidence>
<feature type="region of interest" description="Disordered" evidence="1">
    <location>
        <begin position="37"/>
        <end position="125"/>
    </location>
</feature>
<feature type="compositionally biased region" description="Basic and acidic residues" evidence="1">
    <location>
        <begin position="37"/>
        <end position="79"/>
    </location>
</feature>
<gene>
    <name evidence="3" type="ORF">ASPCADRAFT_515352</name>
</gene>
<dbReference type="SUPFAM" id="SSF53474">
    <property type="entry name" value="alpha/beta-Hydrolases"/>
    <property type="match status" value="1"/>
</dbReference>
<dbReference type="OrthoDB" id="408373at2759"/>
<accession>A0A1R3RND0</accession>
<dbReference type="InterPro" id="IPR050266">
    <property type="entry name" value="AB_hydrolase_sf"/>
</dbReference>
<dbReference type="Gene3D" id="3.40.50.1820">
    <property type="entry name" value="alpha/beta hydrolase"/>
    <property type="match status" value="1"/>
</dbReference>
<dbReference type="Pfam" id="PF00561">
    <property type="entry name" value="Abhydrolase_1"/>
    <property type="match status" value="1"/>
</dbReference>
<dbReference type="InterPro" id="IPR029058">
    <property type="entry name" value="AB_hydrolase_fold"/>
</dbReference>
<protein>
    <recommendedName>
        <fullName evidence="2">AB hydrolase-1 domain-containing protein</fullName>
    </recommendedName>
</protein>
<reference evidence="4" key="1">
    <citation type="journal article" date="2017" name="Genome Biol.">
        <title>Comparative genomics reveals high biological diversity and specific adaptations in the industrially and medically important fungal genus Aspergillus.</title>
        <authorList>
            <person name="de Vries R.P."/>
            <person name="Riley R."/>
            <person name="Wiebenga A."/>
            <person name="Aguilar-Osorio G."/>
            <person name="Amillis S."/>
            <person name="Uchima C.A."/>
            <person name="Anderluh G."/>
            <person name="Asadollahi M."/>
            <person name="Askin M."/>
            <person name="Barry K."/>
            <person name="Battaglia E."/>
            <person name="Bayram O."/>
            <person name="Benocci T."/>
            <person name="Braus-Stromeyer S.A."/>
            <person name="Caldana C."/>
            <person name="Canovas D."/>
            <person name="Cerqueira G.C."/>
            <person name="Chen F."/>
            <person name="Chen W."/>
            <person name="Choi C."/>
            <person name="Clum A."/>
            <person name="Dos Santos R.A."/>
            <person name="Damasio A.R."/>
            <person name="Diallinas G."/>
            <person name="Emri T."/>
            <person name="Fekete E."/>
            <person name="Flipphi M."/>
            <person name="Freyberg S."/>
            <person name="Gallo A."/>
            <person name="Gournas C."/>
            <person name="Habgood R."/>
            <person name="Hainaut M."/>
            <person name="Harispe M.L."/>
            <person name="Henrissat B."/>
            <person name="Hilden K.S."/>
            <person name="Hope R."/>
            <person name="Hossain A."/>
            <person name="Karabika E."/>
            <person name="Karaffa L."/>
            <person name="Karanyi Z."/>
            <person name="Krasevec N."/>
            <person name="Kuo A."/>
            <person name="Kusch H."/>
            <person name="LaButti K."/>
            <person name="Lagendijk E.L."/>
            <person name="Lapidus A."/>
            <person name="Levasseur A."/>
            <person name="Lindquist E."/>
            <person name="Lipzen A."/>
            <person name="Logrieco A.F."/>
            <person name="MacCabe A."/>
            <person name="Maekelae M.R."/>
            <person name="Malavazi I."/>
            <person name="Melin P."/>
            <person name="Meyer V."/>
            <person name="Mielnichuk N."/>
            <person name="Miskei M."/>
            <person name="Molnar A.P."/>
            <person name="Mule G."/>
            <person name="Ngan C.Y."/>
            <person name="Orejas M."/>
            <person name="Orosz E."/>
            <person name="Ouedraogo J.P."/>
            <person name="Overkamp K.M."/>
            <person name="Park H.-S."/>
            <person name="Perrone G."/>
            <person name="Piumi F."/>
            <person name="Punt P.J."/>
            <person name="Ram A.F."/>
            <person name="Ramon A."/>
            <person name="Rauscher S."/>
            <person name="Record E."/>
            <person name="Riano-Pachon D.M."/>
            <person name="Robert V."/>
            <person name="Roehrig J."/>
            <person name="Ruller R."/>
            <person name="Salamov A."/>
            <person name="Salih N.S."/>
            <person name="Samson R.A."/>
            <person name="Sandor E."/>
            <person name="Sanguinetti M."/>
            <person name="Schuetze T."/>
            <person name="Sepcic K."/>
            <person name="Shelest E."/>
            <person name="Sherlock G."/>
            <person name="Sophianopoulou V."/>
            <person name="Squina F.M."/>
            <person name="Sun H."/>
            <person name="Susca A."/>
            <person name="Todd R.B."/>
            <person name="Tsang A."/>
            <person name="Unkles S.E."/>
            <person name="van de Wiele N."/>
            <person name="van Rossen-Uffink D."/>
            <person name="Oliveira J.V."/>
            <person name="Vesth T.C."/>
            <person name="Visser J."/>
            <person name="Yu J.-H."/>
            <person name="Zhou M."/>
            <person name="Andersen M.R."/>
            <person name="Archer D.B."/>
            <person name="Baker S.E."/>
            <person name="Benoit I."/>
            <person name="Brakhage A.A."/>
            <person name="Braus G.H."/>
            <person name="Fischer R."/>
            <person name="Frisvad J.C."/>
            <person name="Goldman G.H."/>
            <person name="Houbraken J."/>
            <person name="Oakley B."/>
            <person name="Pocsi I."/>
            <person name="Scazzocchio C."/>
            <person name="Seiboth B."/>
            <person name="vanKuyk P.A."/>
            <person name="Wortman J."/>
            <person name="Dyer P.S."/>
            <person name="Grigoriev I.V."/>
        </authorList>
    </citation>
    <scope>NUCLEOTIDE SEQUENCE [LARGE SCALE GENOMIC DNA]</scope>
    <source>
        <strain evidence="4">ITEM 5010</strain>
    </source>
</reference>
<name>A0A1R3RND0_ASPC5</name>
<evidence type="ECO:0000313" key="4">
    <source>
        <dbReference type="Proteomes" id="UP000188318"/>
    </source>
</evidence>
<dbReference type="GO" id="GO:0047372">
    <property type="term" value="F:monoacylglycerol lipase activity"/>
    <property type="evidence" value="ECO:0007669"/>
    <property type="project" value="TreeGrafter"/>
</dbReference>
<evidence type="ECO:0000256" key="1">
    <source>
        <dbReference type="SAM" id="MobiDB-lite"/>
    </source>
</evidence>
<dbReference type="GO" id="GO:0016020">
    <property type="term" value="C:membrane"/>
    <property type="evidence" value="ECO:0007669"/>
    <property type="project" value="TreeGrafter"/>
</dbReference>
<dbReference type="PANTHER" id="PTHR43798:SF5">
    <property type="entry name" value="MONOACYLGLYCEROL LIPASE ABHD6"/>
    <property type="match status" value="1"/>
</dbReference>
<evidence type="ECO:0000313" key="3">
    <source>
        <dbReference type="EMBL" id="OOF95992.1"/>
    </source>
</evidence>
<sequence>MPEPPKRIILEKSRTVRRRYQRSNKRFQFTASQIARIEREQEREKRAQQLRDREKKRVADKKKKAEKEARAREERRRLGLPDPNAPCVPSSQPSLFTFIKKKVGQDGEGDTEVDGDGSEGSTEFEEIDDDLLGSLEDVSAVNDVDLREITEADSDGGGIETGDEATICDEVKGDSNGDDDGDGQQKTKEEDEFSDCSLFYDEEIIKETETITVAPETPPPQTEHPFQPNATKFTDSFQDDTALLLEEFGHEFDTDEEFEQALVELAAVFSLFTTFDYPSLDIAIMPNVTVNNHEIAYADTYPNGAPTGGLTFVFIHGLGSSQNYYYPILPYLDDHRCIALDTYGAARSTYTGGTISIASIAADVVAVLDALRVSKAVAVGHSMGGLVATLLGAQYADRVHGVVAIGPTHPSEGLAKVMTQRSELVATAGMEPLSNTIPNGATGAGSSPLAKAFIRELLLGQNPKGYAALCQAIATAPTIDYSAVTAPFLLIAGDEDKSASMEGCEHIYAKVSSEKKHMQVLQGVGHWHCLEAPEAVGQAIAQFTKDQLKQDTFW</sequence>
<feature type="region of interest" description="Disordered" evidence="1">
    <location>
        <begin position="1"/>
        <end position="24"/>
    </location>
</feature>
<dbReference type="GO" id="GO:0046464">
    <property type="term" value="P:acylglycerol catabolic process"/>
    <property type="evidence" value="ECO:0007669"/>
    <property type="project" value="TreeGrafter"/>
</dbReference>
<dbReference type="PANTHER" id="PTHR43798">
    <property type="entry name" value="MONOACYLGLYCEROL LIPASE"/>
    <property type="match status" value="1"/>
</dbReference>
<keyword evidence="4" id="KW-1185">Reference proteome</keyword>